<dbReference type="AlphaFoldDB" id="A0A975XZS8"/>
<gene>
    <name evidence="3" type="ORF">KRR39_20515</name>
</gene>
<evidence type="ECO:0000256" key="1">
    <source>
        <dbReference type="SAM" id="MobiDB-lite"/>
    </source>
</evidence>
<feature type="domain" description="Berberine/berberine-like" evidence="2">
    <location>
        <begin position="21"/>
        <end position="52"/>
    </location>
</feature>
<dbReference type="GO" id="GO:0050660">
    <property type="term" value="F:flavin adenine dinucleotide binding"/>
    <property type="evidence" value="ECO:0007669"/>
    <property type="project" value="InterPro"/>
</dbReference>
<dbReference type="InterPro" id="IPR012951">
    <property type="entry name" value="BBE"/>
</dbReference>
<reference evidence="3" key="1">
    <citation type="submission" date="2021-06" db="EMBL/GenBank/DDBJ databases">
        <title>Complete genome sequence of Nocardioides sp. G188.</title>
        <authorList>
            <person name="Im W.-T."/>
        </authorList>
    </citation>
    <scope>NUCLEOTIDE SEQUENCE</scope>
    <source>
        <strain evidence="3">G188</strain>
    </source>
</reference>
<evidence type="ECO:0000259" key="2">
    <source>
        <dbReference type="Pfam" id="PF08031"/>
    </source>
</evidence>
<dbReference type="Pfam" id="PF08031">
    <property type="entry name" value="BBE"/>
    <property type="match status" value="1"/>
</dbReference>
<protein>
    <submittedName>
        <fullName evidence="3">BBE domain-containing protein</fullName>
    </submittedName>
</protein>
<accession>A0A975XZS8</accession>
<evidence type="ECO:0000313" key="4">
    <source>
        <dbReference type="Proteomes" id="UP000683575"/>
    </source>
</evidence>
<dbReference type="KEGG" id="nps:KRR39_20515"/>
<dbReference type="EMBL" id="CP077062">
    <property type="protein sequence ID" value="QWZ07747.1"/>
    <property type="molecule type" value="Genomic_DNA"/>
</dbReference>
<sequence>MPARDGSYVDGSAEYDDRDPVRSAYGEEKFARLGRLKATYDPGNVFRGSANIAPATG</sequence>
<feature type="region of interest" description="Disordered" evidence="1">
    <location>
        <begin position="1"/>
        <end position="20"/>
    </location>
</feature>
<proteinExistence type="predicted"/>
<dbReference type="RefSeq" id="WP_216939257.1">
    <property type="nucleotide sequence ID" value="NZ_CP077062.1"/>
</dbReference>
<name>A0A975XZS8_9ACTN</name>
<dbReference type="Proteomes" id="UP000683575">
    <property type="component" value="Chromosome"/>
</dbReference>
<evidence type="ECO:0000313" key="3">
    <source>
        <dbReference type="EMBL" id="QWZ07747.1"/>
    </source>
</evidence>
<dbReference type="GO" id="GO:0016491">
    <property type="term" value="F:oxidoreductase activity"/>
    <property type="evidence" value="ECO:0007669"/>
    <property type="project" value="InterPro"/>
</dbReference>
<organism evidence="3 4">
    <name type="scientific">Nocardioides panacis</name>
    <dbReference type="NCBI Taxonomy" id="2849501"/>
    <lineage>
        <taxon>Bacteria</taxon>
        <taxon>Bacillati</taxon>
        <taxon>Actinomycetota</taxon>
        <taxon>Actinomycetes</taxon>
        <taxon>Propionibacteriales</taxon>
        <taxon>Nocardioidaceae</taxon>
        <taxon>Nocardioides</taxon>
    </lineage>
</organism>
<keyword evidence="4" id="KW-1185">Reference proteome</keyword>